<evidence type="ECO:0000313" key="1">
    <source>
        <dbReference type="EMBL" id="MPN05503.1"/>
    </source>
</evidence>
<accession>A0A645EYE2</accession>
<dbReference type="AlphaFoldDB" id="A0A645EYE2"/>
<organism evidence="1">
    <name type="scientific">bioreactor metagenome</name>
    <dbReference type="NCBI Taxonomy" id="1076179"/>
    <lineage>
        <taxon>unclassified sequences</taxon>
        <taxon>metagenomes</taxon>
        <taxon>ecological metagenomes</taxon>
    </lineage>
</organism>
<gene>
    <name evidence="1" type="ORF">SDC9_152754</name>
</gene>
<sequence length="213" mass="23784">MIACGALRLLPNVLQHRLDKRIGGDAFRIDAARERVKCDGVAKERFAEPRHAKEQNVGLFGIRKRGGELLAEQLCIDSAFFLLRRGEDICQKTTERLPRVDSVRSAHRLPVQQTAGAGLVALAEIARVVAERAAHMQLQRVFWQTEGSENLLFFGEDFREPLLALLGGDCALTQLEKQLRPLLVQRLQARRARVGIAEALLARLSFLRTDAGI</sequence>
<protein>
    <submittedName>
        <fullName evidence="1">Uncharacterized protein</fullName>
    </submittedName>
</protein>
<proteinExistence type="predicted"/>
<reference evidence="1" key="1">
    <citation type="submission" date="2019-08" db="EMBL/GenBank/DDBJ databases">
        <authorList>
            <person name="Kucharzyk K."/>
            <person name="Murdoch R.W."/>
            <person name="Higgins S."/>
            <person name="Loffler F."/>
        </authorList>
    </citation>
    <scope>NUCLEOTIDE SEQUENCE</scope>
</reference>
<name>A0A645EYE2_9ZZZZ</name>
<comment type="caution">
    <text evidence="1">The sequence shown here is derived from an EMBL/GenBank/DDBJ whole genome shotgun (WGS) entry which is preliminary data.</text>
</comment>
<dbReference type="EMBL" id="VSSQ01051402">
    <property type="protein sequence ID" value="MPN05503.1"/>
    <property type="molecule type" value="Genomic_DNA"/>
</dbReference>